<dbReference type="Gene3D" id="3.40.50.620">
    <property type="entry name" value="HUPs"/>
    <property type="match status" value="2"/>
</dbReference>
<feature type="domain" description="UspA" evidence="2">
    <location>
        <begin position="149"/>
        <end position="289"/>
    </location>
</feature>
<dbReference type="Proteomes" id="UP001054854">
    <property type="component" value="Unassembled WGS sequence"/>
</dbReference>
<dbReference type="InterPro" id="IPR006015">
    <property type="entry name" value="Universal_stress_UspA"/>
</dbReference>
<evidence type="ECO:0000313" key="4">
    <source>
        <dbReference type="Proteomes" id="UP001054854"/>
    </source>
</evidence>
<keyword evidence="4" id="KW-1185">Reference proteome</keyword>
<proteinExistence type="inferred from homology"/>
<comment type="similarity">
    <text evidence="1">Belongs to the universal stress protein A family.</text>
</comment>
<gene>
    <name evidence="3" type="ORF">TPA0910_75490</name>
</gene>
<dbReference type="RefSeq" id="WP_236259304.1">
    <property type="nucleotide sequence ID" value="NZ_BNEK01000005.1"/>
</dbReference>
<feature type="domain" description="UspA" evidence="2">
    <location>
        <begin position="5"/>
        <end position="139"/>
    </location>
</feature>
<dbReference type="InterPro" id="IPR006016">
    <property type="entry name" value="UspA"/>
</dbReference>
<reference evidence="3" key="1">
    <citation type="submission" date="2024-05" db="EMBL/GenBank/DDBJ databases">
        <title>Whole genome shotgun sequence of Streptomyces hygroscopicus NBRC 113678.</title>
        <authorList>
            <person name="Komaki H."/>
            <person name="Tamura T."/>
        </authorList>
    </citation>
    <scope>NUCLEOTIDE SEQUENCE</scope>
    <source>
        <strain evidence="3">N11-34</strain>
    </source>
</reference>
<name>A0ABQ3UBW2_STRHY</name>
<dbReference type="PANTHER" id="PTHR46553:SF3">
    <property type="entry name" value="ADENINE NUCLEOTIDE ALPHA HYDROLASES-LIKE SUPERFAMILY PROTEIN"/>
    <property type="match status" value="1"/>
</dbReference>
<dbReference type="Pfam" id="PF00582">
    <property type="entry name" value="Usp"/>
    <property type="match status" value="2"/>
</dbReference>
<dbReference type="PANTHER" id="PTHR46553">
    <property type="entry name" value="ADENINE NUCLEOTIDE ALPHA HYDROLASES-LIKE SUPERFAMILY PROTEIN"/>
    <property type="match status" value="1"/>
</dbReference>
<dbReference type="SUPFAM" id="SSF52402">
    <property type="entry name" value="Adenine nucleotide alpha hydrolases-like"/>
    <property type="match status" value="2"/>
</dbReference>
<accession>A0ABQ3UBW2</accession>
<dbReference type="EMBL" id="BNEK01000005">
    <property type="protein sequence ID" value="GHJ33116.1"/>
    <property type="molecule type" value="Genomic_DNA"/>
</dbReference>
<evidence type="ECO:0000313" key="3">
    <source>
        <dbReference type="EMBL" id="GHJ33116.1"/>
    </source>
</evidence>
<dbReference type="InterPro" id="IPR014729">
    <property type="entry name" value="Rossmann-like_a/b/a_fold"/>
</dbReference>
<sequence length="292" mass="30825">MELPLVVGVDGSHHSLQAVDWAVAEAARYGVPLRLVHASLWERYEGIAPAGGPERPWEQSRAEEIVASAAERAHRYRPDVKISAEVLPEDPAAALLRAGLDASGLVTGSRGRGELAGLLLGSVGLAVAARASCPVTVVRGGEPNRRGAFGRIVLGVRGAAGPSAATRFAFREAAARGSVLEAVRAWRCPAGEMTDDLLMNGDPVRAHWARAERTLDNALRTPRRDHPEVTVHGETPEGTARKALLHAAATADLLVLGARRGHGHTVGLQLGRIAHAALHHAPCPVVIVPERV</sequence>
<protein>
    <submittedName>
        <fullName evidence="3">Universal stress protein</fullName>
    </submittedName>
</protein>
<evidence type="ECO:0000256" key="1">
    <source>
        <dbReference type="ARBA" id="ARBA00008791"/>
    </source>
</evidence>
<dbReference type="PRINTS" id="PR01438">
    <property type="entry name" value="UNVRSLSTRESS"/>
</dbReference>
<organism evidence="3 4">
    <name type="scientific">Streptomyces hygroscopicus</name>
    <dbReference type="NCBI Taxonomy" id="1912"/>
    <lineage>
        <taxon>Bacteria</taxon>
        <taxon>Bacillati</taxon>
        <taxon>Actinomycetota</taxon>
        <taxon>Actinomycetes</taxon>
        <taxon>Kitasatosporales</taxon>
        <taxon>Streptomycetaceae</taxon>
        <taxon>Streptomyces</taxon>
        <taxon>Streptomyces violaceusniger group</taxon>
    </lineage>
</organism>
<comment type="caution">
    <text evidence="3">The sequence shown here is derived from an EMBL/GenBank/DDBJ whole genome shotgun (WGS) entry which is preliminary data.</text>
</comment>
<evidence type="ECO:0000259" key="2">
    <source>
        <dbReference type="Pfam" id="PF00582"/>
    </source>
</evidence>